<name>A0A5C6MIW3_9TELE</name>
<dbReference type="AlphaFoldDB" id="A0A5C6MIW3"/>
<dbReference type="EMBL" id="RHFK02000750">
    <property type="protein sequence ID" value="TWW53280.1"/>
    <property type="molecule type" value="Genomic_DNA"/>
</dbReference>
<protein>
    <submittedName>
        <fullName evidence="1">Uncharacterized protein</fullName>
    </submittedName>
</protein>
<evidence type="ECO:0000313" key="2">
    <source>
        <dbReference type="Proteomes" id="UP000324091"/>
    </source>
</evidence>
<organism evidence="1 2">
    <name type="scientific">Takifugu flavidus</name>
    <name type="common">sansaifugu</name>
    <dbReference type="NCBI Taxonomy" id="433684"/>
    <lineage>
        <taxon>Eukaryota</taxon>
        <taxon>Metazoa</taxon>
        <taxon>Chordata</taxon>
        <taxon>Craniata</taxon>
        <taxon>Vertebrata</taxon>
        <taxon>Euteleostomi</taxon>
        <taxon>Actinopterygii</taxon>
        <taxon>Neopterygii</taxon>
        <taxon>Teleostei</taxon>
        <taxon>Neoteleostei</taxon>
        <taxon>Acanthomorphata</taxon>
        <taxon>Eupercaria</taxon>
        <taxon>Tetraodontiformes</taxon>
        <taxon>Tetradontoidea</taxon>
        <taxon>Tetraodontidae</taxon>
        <taxon>Takifugu</taxon>
    </lineage>
</organism>
<sequence>MASSGTPSLSVQHGVQVQPDPSVSVEEVLLAVGDQVGHANLSYASRMNRRVVVFVKEERLVAELVGRGVTVNGAYLQMSPLAAPSTRVTVSGVPPFITNEALEQELQRFGKMASGLGTVGPGTVGPGTVGLGYRSDKLKHVLSLRRQCFMFLTCPSQTIDGRR</sequence>
<dbReference type="Proteomes" id="UP000324091">
    <property type="component" value="Unassembled WGS sequence"/>
</dbReference>
<proteinExistence type="predicted"/>
<keyword evidence="2" id="KW-1185">Reference proteome</keyword>
<comment type="caution">
    <text evidence="1">The sequence shown here is derived from an EMBL/GenBank/DDBJ whole genome shotgun (WGS) entry which is preliminary data.</text>
</comment>
<reference evidence="1 2" key="1">
    <citation type="submission" date="2019-04" db="EMBL/GenBank/DDBJ databases">
        <title>Chromosome genome assembly for Takifugu flavidus.</title>
        <authorList>
            <person name="Xiao S."/>
        </authorList>
    </citation>
    <scope>NUCLEOTIDE SEQUENCE [LARGE SCALE GENOMIC DNA]</scope>
    <source>
        <strain evidence="1">HTHZ2018</strain>
        <tissue evidence="1">Muscle</tissue>
    </source>
</reference>
<accession>A0A5C6MIW3</accession>
<gene>
    <name evidence="1" type="ORF">D4764_0092070</name>
</gene>
<evidence type="ECO:0000313" key="1">
    <source>
        <dbReference type="EMBL" id="TWW53280.1"/>
    </source>
</evidence>